<dbReference type="PANTHER" id="PTHR48207:SF3">
    <property type="entry name" value="SUCCINATE--HYDROXYMETHYLGLUTARATE COA-TRANSFERASE"/>
    <property type="match status" value="1"/>
</dbReference>
<comment type="caution">
    <text evidence="2">The sequence shown here is derived from an EMBL/GenBank/DDBJ whole genome shotgun (WGS) entry which is preliminary data.</text>
</comment>
<evidence type="ECO:0000313" key="3">
    <source>
        <dbReference type="Proteomes" id="UP001055804"/>
    </source>
</evidence>
<dbReference type="GO" id="GO:0008410">
    <property type="term" value="F:CoA-transferase activity"/>
    <property type="evidence" value="ECO:0007669"/>
    <property type="project" value="TreeGrafter"/>
</dbReference>
<protein>
    <submittedName>
        <fullName evidence="2">CoA transferase</fullName>
    </submittedName>
</protein>
<dbReference type="RefSeq" id="WP_269333350.1">
    <property type="nucleotide sequence ID" value="NZ_JAMZFT010000003.1"/>
</dbReference>
<keyword evidence="3" id="KW-1185">Reference proteome</keyword>
<gene>
    <name evidence="2" type="ORF">NJQ99_13245</name>
</gene>
<dbReference type="Gene3D" id="3.40.50.10540">
    <property type="entry name" value="Crotonobetainyl-coa:carnitine coa-transferase, domain 1"/>
    <property type="match status" value="1"/>
</dbReference>
<dbReference type="AlphaFoldDB" id="A0A9J6PFY2"/>
<dbReference type="SUPFAM" id="SSF89796">
    <property type="entry name" value="CoA-transferase family III (CaiB/BaiF)"/>
    <property type="match status" value="1"/>
</dbReference>
<dbReference type="Pfam" id="PF02515">
    <property type="entry name" value="CoA_transf_3"/>
    <property type="match status" value="1"/>
</dbReference>
<dbReference type="InterPro" id="IPR003673">
    <property type="entry name" value="CoA-Trfase_fam_III"/>
</dbReference>
<accession>A0A9J6PFY2</accession>
<reference evidence="2" key="1">
    <citation type="submission" date="2022-06" db="EMBL/GenBank/DDBJ databases">
        <title>Isolation and Genomics of Futiania mangrovii gen. nov., sp. nov., a Rare and Metabolically-versatile member in the Class Alphaproteobacteria.</title>
        <authorList>
            <person name="Liu L."/>
            <person name="Huang W.-C."/>
            <person name="Pan J."/>
            <person name="Li J."/>
            <person name="Huang Y."/>
            <person name="Du H."/>
            <person name="Liu Y."/>
            <person name="Li M."/>
        </authorList>
    </citation>
    <scope>NUCLEOTIDE SEQUENCE</scope>
    <source>
        <strain evidence="2">FT118</strain>
    </source>
</reference>
<sequence length="406" mass="42841">MAATGAADKAKPMAGVLVLDCATFIAGPTCATLLGEFGAEVIKVELPGTGCPLRKFGTMTEVGASLPWLSESRNKKSLTLDLRTPGGADILKRLAAQSHILIENFQPGTMEGWGLGWEDLKAVNPALVMVRITAYGQTGPYRDRPGFGRIANAFGGISYLAGDPDRPPVTPGSATLPDYMSGLYGALGAMMALRVAERTGEGQVVDLGLYESIFRILDELAPAYAYNGTVRERMGPGTVNVCPHSHYPTADGKWIAIACTNDKIFARLAALMGHPELAGEGKWGKTADRLAARSEVDAFVADWTARYTAAELLEMCEGGQVPCGRLLSIAEIFEDPQYAARGNIARMAHAVLGEVAVPNVVPRLMGTPGEIESLGPELGADTDAILEDLLGLGAEERAALKAKGAI</sequence>
<organism evidence="2 3">
    <name type="scientific">Futiania mangrovi</name>
    <dbReference type="NCBI Taxonomy" id="2959716"/>
    <lineage>
        <taxon>Bacteria</taxon>
        <taxon>Pseudomonadati</taxon>
        <taxon>Pseudomonadota</taxon>
        <taxon>Alphaproteobacteria</taxon>
        <taxon>Futianiales</taxon>
        <taxon>Futianiaceae</taxon>
        <taxon>Futiania</taxon>
    </lineage>
</organism>
<dbReference type="Proteomes" id="UP001055804">
    <property type="component" value="Unassembled WGS sequence"/>
</dbReference>
<evidence type="ECO:0000313" key="2">
    <source>
        <dbReference type="EMBL" id="MCP1337382.1"/>
    </source>
</evidence>
<proteinExistence type="predicted"/>
<dbReference type="InterPro" id="IPR050483">
    <property type="entry name" value="CoA-transferase_III_domain"/>
</dbReference>
<evidence type="ECO:0000256" key="1">
    <source>
        <dbReference type="ARBA" id="ARBA00022679"/>
    </source>
</evidence>
<dbReference type="InterPro" id="IPR023606">
    <property type="entry name" value="CoA-Trfase_III_dom_1_sf"/>
</dbReference>
<dbReference type="EMBL" id="JAMZFT010000003">
    <property type="protein sequence ID" value="MCP1337382.1"/>
    <property type="molecule type" value="Genomic_DNA"/>
</dbReference>
<dbReference type="InterPro" id="IPR044855">
    <property type="entry name" value="CoA-Trfase_III_dom3_sf"/>
</dbReference>
<keyword evidence="1 2" id="KW-0808">Transferase</keyword>
<dbReference type="Gene3D" id="3.30.1540.10">
    <property type="entry name" value="formyl-coa transferase, domain 3"/>
    <property type="match status" value="1"/>
</dbReference>
<name>A0A9J6PFY2_9PROT</name>
<dbReference type="PANTHER" id="PTHR48207">
    <property type="entry name" value="SUCCINATE--HYDROXYMETHYLGLUTARATE COA-TRANSFERASE"/>
    <property type="match status" value="1"/>
</dbReference>